<dbReference type="InterPro" id="IPR039420">
    <property type="entry name" value="WalR-like"/>
</dbReference>
<dbReference type="InterPro" id="IPR001789">
    <property type="entry name" value="Sig_transdc_resp-reg_receiver"/>
</dbReference>
<evidence type="ECO:0000313" key="9">
    <source>
        <dbReference type="EMBL" id="WJW69417.1"/>
    </source>
</evidence>
<evidence type="ECO:0000313" key="10">
    <source>
        <dbReference type="Proteomes" id="UP000521676"/>
    </source>
</evidence>
<keyword evidence="4" id="KW-0238">DNA-binding</keyword>
<dbReference type="GO" id="GO:0032993">
    <property type="term" value="C:protein-DNA complex"/>
    <property type="evidence" value="ECO:0007669"/>
    <property type="project" value="TreeGrafter"/>
</dbReference>
<dbReference type="EMBL" id="CP128400">
    <property type="protein sequence ID" value="WJW69417.1"/>
    <property type="molecule type" value="Genomic_DNA"/>
</dbReference>
<evidence type="ECO:0000256" key="2">
    <source>
        <dbReference type="ARBA" id="ARBA00023012"/>
    </source>
</evidence>
<evidence type="ECO:0000256" key="5">
    <source>
        <dbReference type="ARBA" id="ARBA00023163"/>
    </source>
</evidence>
<gene>
    <name evidence="8" type="ORF">HXX08_16720</name>
    <name evidence="9" type="ORF">OZ401_003026</name>
</gene>
<sequence length="135" mass="15197">MPKRKILVVDDSTLVAEAVKAKLEANNYEVQLAFSGEEALDKVGAEIPDLMILDVYMPGIDGFEVCRRLREKPETQSLPIVMLSSRGNIKEKLAGFRVGADDYLVKEFDLLDLPYRVKLVFRLRGLEEEEGKPAN</sequence>
<dbReference type="PROSITE" id="PS50110">
    <property type="entry name" value="RESPONSE_REGULATORY"/>
    <property type="match status" value="1"/>
</dbReference>
<dbReference type="SMART" id="SM00448">
    <property type="entry name" value="REC"/>
    <property type="match status" value="1"/>
</dbReference>
<dbReference type="EMBL" id="JACATZ010000003">
    <property type="protein sequence ID" value="NWJ47503.1"/>
    <property type="molecule type" value="Genomic_DNA"/>
</dbReference>
<dbReference type="FunFam" id="3.40.50.2300:FF:000001">
    <property type="entry name" value="DNA-binding response regulator PhoB"/>
    <property type="match status" value="1"/>
</dbReference>
<feature type="domain" description="Response regulatory" evidence="7">
    <location>
        <begin position="5"/>
        <end position="121"/>
    </location>
</feature>
<dbReference type="InterPro" id="IPR011006">
    <property type="entry name" value="CheY-like_superfamily"/>
</dbReference>
<keyword evidence="5" id="KW-0804">Transcription</keyword>
<dbReference type="AlphaFoldDB" id="A0A8T7M611"/>
<dbReference type="Gene3D" id="3.40.50.2300">
    <property type="match status" value="1"/>
</dbReference>
<feature type="modified residue" description="4-aspartylphosphate" evidence="6">
    <location>
        <position position="54"/>
    </location>
</feature>
<dbReference type="GO" id="GO:0005829">
    <property type="term" value="C:cytosol"/>
    <property type="evidence" value="ECO:0007669"/>
    <property type="project" value="TreeGrafter"/>
</dbReference>
<evidence type="ECO:0000256" key="6">
    <source>
        <dbReference type="PROSITE-ProRule" id="PRU00169"/>
    </source>
</evidence>
<dbReference type="GO" id="GO:0000156">
    <property type="term" value="F:phosphorelay response regulator activity"/>
    <property type="evidence" value="ECO:0007669"/>
    <property type="project" value="TreeGrafter"/>
</dbReference>
<dbReference type="Proteomes" id="UP000521676">
    <property type="component" value="Unassembled WGS sequence"/>
</dbReference>
<reference evidence="8 10" key="1">
    <citation type="submission" date="2020-06" db="EMBL/GenBank/DDBJ databases">
        <title>Anoxygenic phototrophic Chloroflexota member uses a Type I reaction center.</title>
        <authorList>
            <person name="Tsuji J.M."/>
            <person name="Shaw N.A."/>
            <person name="Nagashima S."/>
            <person name="Venkiteswaran J."/>
            <person name="Schiff S.L."/>
            <person name="Hanada S."/>
            <person name="Tank M."/>
            <person name="Neufeld J.D."/>
        </authorList>
    </citation>
    <scope>NUCLEOTIDE SEQUENCE [LARGE SCALE GENOMIC DNA]</scope>
    <source>
        <strain evidence="8">L227-S17</strain>
    </source>
</reference>
<evidence type="ECO:0000256" key="3">
    <source>
        <dbReference type="ARBA" id="ARBA00023015"/>
    </source>
</evidence>
<dbReference type="RefSeq" id="WP_341471301.1">
    <property type="nucleotide sequence ID" value="NZ_CP128400.1"/>
</dbReference>
<dbReference type="GO" id="GO:0006355">
    <property type="term" value="P:regulation of DNA-templated transcription"/>
    <property type="evidence" value="ECO:0007669"/>
    <property type="project" value="TreeGrafter"/>
</dbReference>
<evidence type="ECO:0000256" key="1">
    <source>
        <dbReference type="ARBA" id="ARBA00022553"/>
    </source>
</evidence>
<name>A0A8T7M611_9CHLR</name>
<accession>A0A8T7M611</accession>
<evidence type="ECO:0000259" key="7">
    <source>
        <dbReference type="PROSITE" id="PS50110"/>
    </source>
</evidence>
<keyword evidence="3" id="KW-0805">Transcription regulation</keyword>
<dbReference type="PANTHER" id="PTHR48111:SF1">
    <property type="entry name" value="TWO-COMPONENT RESPONSE REGULATOR ORR33"/>
    <property type="match status" value="1"/>
</dbReference>
<dbReference type="Pfam" id="PF00072">
    <property type="entry name" value="Response_reg"/>
    <property type="match status" value="1"/>
</dbReference>
<proteinExistence type="predicted"/>
<keyword evidence="2" id="KW-0902">Two-component regulatory system</keyword>
<dbReference type="Proteomes" id="UP001431572">
    <property type="component" value="Chromosome 2"/>
</dbReference>
<evidence type="ECO:0000313" key="11">
    <source>
        <dbReference type="Proteomes" id="UP001431572"/>
    </source>
</evidence>
<dbReference type="GO" id="GO:0000976">
    <property type="term" value="F:transcription cis-regulatory region binding"/>
    <property type="evidence" value="ECO:0007669"/>
    <property type="project" value="TreeGrafter"/>
</dbReference>
<dbReference type="SUPFAM" id="SSF52172">
    <property type="entry name" value="CheY-like"/>
    <property type="match status" value="1"/>
</dbReference>
<keyword evidence="11" id="KW-1185">Reference proteome</keyword>
<keyword evidence="1 6" id="KW-0597">Phosphoprotein</keyword>
<organism evidence="8 10">
    <name type="scientific">Candidatus Chlorohelix allophototropha</name>
    <dbReference type="NCBI Taxonomy" id="3003348"/>
    <lineage>
        <taxon>Bacteria</taxon>
        <taxon>Bacillati</taxon>
        <taxon>Chloroflexota</taxon>
        <taxon>Chloroflexia</taxon>
        <taxon>Candidatus Chloroheliales</taxon>
        <taxon>Candidatus Chloroheliaceae</taxon>
        <taxon>Candidatus Chlorohelix</taxon>
    </lineage>
</organism>
<evidence type="ECO:0000313" key="8">
    <source>
        <dbReference type="EMBL" id="NWJ47503.1"/>
    </source>
</evidence>
<dbReference type="PANTHER" id="PTHR48111">
    <property type="entry name" value="REGULATOR OF RPOS"/>
    <property type="match status" value="1"/>
</dbReference>
<protein>
    <submittedName>
        <fullName evidence="8">Response regulator</fullName>
    </submittedName>
</protein>
<reference evidence="9" key="2">
    <citation type="journal article" date="2024" name="Nature">
        <title>Anoxygenic phototroph of the Chloroflexota uses a type I reaction centre.</title>
        <authorList>
            <person name="Tsuji J.M."/>
            <person name="Shaw N.A."/>
            <person name="Nagashima S."/>
            <person name="Venkiteswaran J.J."/>
            <person name="Schiff S.L."/>
            <person name="Watanabe T."/>
            <person name="Fukui M."/>
            <person name="Hanada S."/>
            <person name="Tank M."/>
            <person name="Neufeld J.D."/>
        </authorList>
    </citation>
    <scope>NUCLEOTIDE SEQUENCE</scope>
    <source>
        <strain evidence="9">L227-S17</strain>
    </source>
</reference>
<dbReference type="CDD" id="cd17574">
    <property type="entry name" value="REC_OmpR"/>
    <property type="match status" value="1"/>
</dbReference>
<evidence type="ECO:0000256" key="4">
    <source>
        <dbReference type="ARBA" id="ARBA00023125"/>
    </source>
</evidence>